<dbReference type="Pfam" id="PF00098">
    <property type="entry name" value="zf-CCHC"/>
    <property type="match status" value="1"/>
</dbReference>
<feature type="non-terminal residue" evidence="4">
    <location>
        <position position="1"/>
    </location>
</feature>
<sequence length="809" mass="90534">MIAAFTLSRKSPLGLRRSSDSTSKEMLSRNTRETEGRSKQMELWKGDKKKEDSQIKPNRTPEPPKITCFRCLQEGHHQRDCENEPVCYKCKASGHMAAECAGLKQLRKIKMFGFGIPGQGFYSIEIPEGKDATKETTGLVTVLQGEANEDKIDGELKNLIDPNWDWKVRRVAEEEYVVIFPNTQALDTFSKMADLRTTIYGLKIKISKSAVDPEASSLLHTVWVKIYGLPGFARAEDIVKEVASLAAEPIVVDELSLIRNGPVRVKVRSRDPANLRGFIEIFFNHVGYDIRFLVEGFQAKNSKKGDGPAGDDKGKGDGPSRKNNSKTDKQDKSRENDTDSESDEIGGEDVVDEINKNHCRTEKGEQKVTTQKVSENKEEGVVEEFSDEMNANCESSFGDIKYNEDALPLAAFDPSGEGKLTIFVENLGREQQREDSHSGENELQRTEKVQSYPGICEEKKKRKAIELLIEGDGTVTDKGVSDRKGMQEDVPAGKILVHNIDGAYLMDEGKWPWKPEGPKEQMEVDSISTLLQPCEEGNNVHDAEDVMFDNMSVNEEGDISSDGEDQGWSDPIQKKTRPKNQKGKRPVIPMRASTRVPRDGKTIQEKAELRAKAKNLETGTFSLSETIKANPFTLLNAIPNEHLNNVIEDLDLVVEEGNSLIDSIRAEELARAVIAEANYKAFLAKQAERDGETDDVESLAMEVIDNTIRERDPSIQESTEEVSEPVKRKGQPSSLAWALWKNRNKMAIRKTFPNKPTDVMMSGIAFLQKWSILLKEDDKVKMEAITVKILAWVQGFQPRDVAVTDIVVL</sequence>
<feature type="compositionally biased region" description="Acidic residues" evidence="2">
    <location>
        <begin position="555"/>
        <end position="567"/>
    </location>
</feature>
<dbReference type="GO" id="GO:0003676">
    <property type="term" value="F:nucleic acid binding"/>
    <property type="evidence" value="ECO:0007669"/>
    <property type="project" value="InterPro"/>
</dbReference>
<feature type="domain" description="CCHC-type" evidence="3">
    <location>
        <begin position="68"/>
        <end position="83"/>
    </location>
</feature>
<comment type="caution">
    <text evidence="4">The sequence shown here is derived from an EMBL/GenBank/DDBJ whole genome shotgun (WGS) entry which is preliminary data.</text>
</comment>
<dbReference type="PANTHER" id="PTHR33170:SF2">
    <property type="entry name" value="OS12G0531500 PROTEIN"/>
    <property type="match status" value="1"/>
</dbReference>
<organism evidence="4 5">
    <name type="scientific">Eragrostis curvula</name>
    <name type="common">weeping love grass</name>
    <dbReference type="NCBI Taxonomy" id="38414"/>
    <lineage>
        <taxon>Eukaryota</taxon>
        <taxon>Viridiplantae</taxon>
        <taxon>Streptophyta</taxon>
        <taxon>Embryophyta</taxon>
        <taxon>Tracheophyta</taxon>
        <taxon>Spermatophyta</taxon>
        <taxon>Magnoliopsida</taxon>
        <taxon>Liliopsida</taxon>
        <taxon>Poales</taxon>
        <taxon>Poaceae</taxon>
        <taxon>PACMAD clade</taxon>
        <taxon>Chloridoideae</taxon>
        <taxon>Eragrostideae</taxon>
        <taxon>Eragrostidinae</taxon>
        <taxon>Eragrostis</taxon>
    </lineage>
</organism>
<dbReference type="EMBL" id="RWGY01000026">
    <property type="protein sequence ID" value="TVU21064.1"/>
    <property type="molecule type" value="Genomic_DNA"/>
</dbReference>
<feature type="compositionally biased region" description="Basic and acidic residues" evidence="2">
    <location>
        <begin position="17"/>
        <end position="54"/>
    </location>
</feature>
<feature type="compositionally biased region" description="Basic residues" evidence="2">
    <location>
        <begin position="574"/>
        <end position="585"/>
    </location>
</feature>
<evidence type="ECO:0000259" key="3">
    <source>
        <dbReference type="PROSITE" id="PS50158"/>
    </source>
</evidence>
<dbReference type="PROSITE" id="PS50158">
    <property type="entry name" value="ZF_CCHC"/>
    <property type="match status" value="2"/>
</dbReference>
<keyword evidence="1" id="KW-0862">Zinc</keyword>
<name>A0A5J9UC58_9POAL</name>
<reference evidence="4 5" key="1">
    <citation type="journal article" date="2019" name="Sci. Rep.">
        <title>A high-quality genome of Eragrostis curvula grass provides insights into Poaceae evolution and supports new strategies to enhance forage quality.</title>
        <authorList>
            <person name="Carballo J."/>
            <person name="Santos B.A.C.M."/>
            <person name="Zappacosta D."/>
            <person name="Garbus I."/>
            <person name="Selva J.P."/>
            <person name="Gallo C.A."/>
            <person name="Diaz A."/>
            <person name="Albertini E."/>
            <person name="Caccamo M."/>
            <person name="Echenique V."/>
        </authorList>
    </citation>
    <scope>NUCLEOTIDE SEQUENCE [LARGE SCALE GENOMIC DNA]</scope>
    <source>
        <strain evidence="5">cv. Victoria</strain>
        <tissue evidence="4">Leaf</tissue>
    </source>
</reference>
<evidence type="ECO:0000256" key="1">
    <source>
        <dbReference type="PROSITE-ProRule" id="PRU00047"/>
    </source>
</evidence>
<dbReference type="Gramene" id="TVU21064">
    <property type="protein sequence ID" value="TVU21064"/>
    <property type="gene ID" value="EJB05_30676"/>
</dbReference>
<feature type="compositionally biased region" description="Acidic residues" evidence="2">
    <location>
        <begin position="338"/>
        <end position="352"/>
    </location>
</feature>
<dbReference type="GO" id="GO:0008270">
    <property type="term" value="F:zinc ion binding"/>
    <property type="evidence" value="ECO:0007669"/>
    <property type="project" value="UniProtKB-KW"/>
</dbReference>
<evidence type="ECO:0000256" key="2">
    <source>
        <dbReference type="SAM" id="MobiDB-lite"/>
    </source>
</evidence>
<dbReference type="Gene3D" id="4.10.60.10">
    <property type="entry name" value="Zinc finger, CCHC-type"/>
    <property type="match status" value="1"/>
</dbReference>
<dbReference type="SMART" id="SM00343">
    <property type="entry name" value="ZnF_C2HC"/>
    <property type="match status" value="2"/>
</dbReference>
<feature type="region of interest" description="Disordered" evidence="2">
    <location>
        <begin position="301"/>
        <end position="375"/>
    </location>
</feature>
<keyword evidence="1" id="KW-0863">Zinc-finger</keyword>
<dbReference type="InterPro" id="IPR001878">
    <property type="entry name" value="Znf_CCHC"/>
</dbReference>
<feature type="region of interest" description="Disordered" evidence="2">
    <location>
        <begin position="554"/>
        <end position="601"/>
    </location>
</feature>
<protein>
    <recommendedName>
        <fullName evidence="3">CCHC-type domain-containing protein</fullName>
    </recommendedName>
</protein>
<proteinExistence type="predicted"/>
<dbReference type="SUPFAM" id="SSF57756">
    <property type="entry name" value="Retrovirus zinc finger-like domains"/>
    <property type="match status" value="1"/>
</dbReference>
<accession>A0A5J9UC58</accession>
<feature type="domain" description="CCHC-type" evidence="3">
    <location>
        <begin position="87"/>
        <end position="100"/>
    </location>
</feature>
<feature type="compositionally biased region" description="Basic and acidic residues" evidence="2">
    <location>
        <begin position="353"/>
        <end position="366"/>
    </location>
</feature>
<feature type="compositionally biased region" description="Basic and acidic residues" evidence="2">
    <location>
        <begin position="303"/>
        <end position="337"/>
    </location>
</feature>
<dbReference type="Proteomes" id="UP000324897">
    <property type="component" value="Unassembled WGS sequence"/>
</dbReference>
<dbReference type="OrthoDB" id="696297at2759"/>
<keyword evidence="5" id="KW-1185">Reference proteome</keyword>
<dbReference type="InterPro" id="IPR036875">
    <property type="entry name" value="Znf_CCHC_sf"/>
</dbReference>
<dbReference type="PANTHER" id="PTHR33170">
    <property type="entry name" value="DUF4283 DOMAIN-CONTAINING PROTEIN-RELATED"/>
    <property type="match status" value="1"/>
</dbReference>
<dbReference type="AlphaFoldDB" id="A0A5J9UC58"/>
<evidence type="ECO:0000313" key="5">
    <source>
        <dbReference type="Proteomes" id="UP000324897"/>
    </source>
</evidence>
<evidence type="ECO:0000313" key="4">
    <source>
        <dbReference type="EMBL" id="TVU21064.1"/>
    </source>
</evidence>
<feature type="region of interest" description="Disordered" evidence="2">
    <location>
        <begin position="1"/>
        <end position="61"/>
    </location>
</feature>
<keyword evidence="1" id="KW-0479">Metal-binding</keyword>
<gene>
    <name evidence="4" type="ORF">EJB05_30676</name>
</gene>